<sequence>MSDIKSAVTYLQDYMNTYSDQQGYEEYRTETLIDDVLYGLGAALDENYKYAQGYEEFKKVLRAHLGAA</sequence>
<dbReference type="GeneID" id="77255846"/>
<gene>
    <name evidence="1" type="ORF">MARSALSMR5_01890</name>
</gene>
<proteinExistence type="predicted"/>
<dbReference type="Proteomes" id="UP000193100">
    <property type="component" value="Chromosome"/>
</dbReference>
<evidence type="ECO:0000313" key="1">
    <source>
        <dbReference type="EMBL" id="ARM83968.1"/>
    </source>
</evidence>
<accession>A0A1W6K971</accession>
<evidence type="ECO:0000313" key="2">
    <source>
        <dbReference type="Proteomes" id="UP000193100"/>
    </source>
</evidence>
<dbReference type="EMBL" id="CP020931">
    <property type="protein sequence ID" value="ARM83968.1"/>
    <property type="molecule type" value="Genomic_DNA"/>
</dbReference>
<name>A0A1W6K971_9GAMM</name>
<protein>
    <submittedName>
        <fullName evidence="1">Uncharacterized protein</fullName>
    </submittedName>
</protein>
<organism evidence="1 2">
    <name type="scientific">Marinobacter salarius</name>
    <dbReference type="NCBI Taxonomy" id="1420917"/>
    <lineage>
        <taxon>Bacteria</taxon>
        <taxon>Pseudomonadati</taxon>
        <taxon>Pseudomonadota</taxon>
        <taxon>Gammaproteobacteria</taxon>
        <taxon>Pseudomonadales</taxon>
        <taxon>Marinobacteraceae</taxon>
        <taxon>Marinobacter</taxon>
    </lineage>
</organism>
<dbReference type="AlphaFoldDB" id="A0A1W6K971"/>
<reference evidence="1 2" key="1">
    <citation type="submission" date="2017-04" db="EMBL/GenBank/DDBJ databases">
        <title>Genome Sequence of Marinobacter salarius strain SMR5 Isolated from a culture of the Diatom Skeletonema marinoi.</title>
        <authorList>
            <person name="Topel M."/>
            <person name="Pinder M.I.M."/>
            <person name="Johansson O.N."/>
            <person name="Kourtchenko O."/>
            <person name="Godhe A."/>
            <person name="Clarke A.K."/>
        </authorList>
    </citation>
    <scope>NUCLEOTIDE SEQUENCE [LARGE SCALE GENOMIC DNA]</scope>
    <source>
        <strain evidence="1 2">SMR5</strain>
    </source>
</reference>
<dbReference type="RefSeq" id="WP_085680336.1">
    <property type="nucleotide sequence ID" value="NZ_CP020931.1"/>
</dbReference>